<evidence type="ECO:0000256" key="1">
    <source>
        <dbReference type="ARBA" id="ARBA00012252"/>
    </source>
</evidence>
<comment type="caution">
    <text evidence="5">The sequence shown here is derived from an EMBL/GenBank/DDBJ whole genome shotgun (WGS) entry which is preliminary data.</text>
</comment>
<dbReference type="Gene3D" id="3.30.990.10">
    <property type="entry name" value="Formiminotransferase, N-terminal subdomain"/>
    <property type="match status" value="1"/>
</dbReference>
<reference evidence="5 6" key="1">
    <citation type="journal article" date="2017" name="Int. J. Syst. Evol. Microbiol.">
        <title>Bacillus notoginsengisoli sp. nov., a novel bacterium isolated from the rhizosphere of Panax notoginseng.</title>
        <authorList>
            <person name="Zhang M.Y."/>
            <person name="Cheng J."/>
            <person name="Cai Y."/>
            <person name="Zhang T.Y."/>
            <person name="Wu Y.Y."/>
            <person name="Manikprabhu D."/>
            <person name="Li W.J."/>
            <person name="Zhang Y.X."/>
        </authorList>
    </citation>
    <scope>NUCLEOTIDE SEQUENCE [LARGE SCALE GENOMIC DNA]</scope>
    <source>
        <strain evidence="5 6">JCM 30743</strain>
    </source>
</reference>
<keyword evidence="2 5" id="KW-0808">Transferase</keyword>
<dbReference type="InterPro" id="IPR022384">
    <property type="entry name" value="FormiminoTrfase_cat_dom_sf"/>
</dbReference>
<gene>
    <name evidence="5" type="ORF">D1B31_07745</name>
</gene>
<dbReference type="SMART" id="SM01222">
    <property type="entry name" value="FTCD_N"/>
    <property type="match status" value="1"/>
</dbReference>
<dbReference type="InterPro" id="IPR037070">
    <property type="entry name" value="Formiminotransferase_C_sf"/>
</dbReference>
<sequence>MSKKYVLAVPNFSEGQRSDVVNAVVDAVKQVESVKVVAVEPEHNFNRTVLTFIVDPKHCEEAMLKMAEAVYKDVNMEVQKGDHPRIGALDTFPVFPLQNVTIEETQELAEKLGVSLFEHFKVPIYFSGLNARTEYKKSNINIRRGQYEGLKALLEDKNHPDYGTRKPDLSVDGKLDAKMGACTVTADYEGLVAYNVFVESEDVSIAKEIAKLVKSKEHGWLSIKSVGFKDEGKPGTAVSMNVYNCAETPLVMLCDWVNKEAQLRGTKVIGTELVGPLHLKYVEAAAKEFGYEFNGRDYDELVKVLEENMGLIDFDAAQIIEYHLQPVTP</sequence>
<dbReference type="GO" id="GO:0005542">
    <property type="term" value="F:folic acid binding"/>
    <property type="evidence" value="ECO:0007669"/>
    <property type="project" value="InterPro"/>
</dbReference>
<evidence type="ECO:0000259" key="4">
    <source>
        <dbReference type="SMART" id="SM01222"/>
    </source>
</evidence>
<dbReference type="GO" id="GO:0030409">
    <property type="term" value="F:glutamate formimidoyltransferase activity"/>
    <property type="evidence" value="ECO:0007669"/>
    <property type="project" value="UniProtKB-EC"/>
</dbReference>
<dbReference type="EC" id="2.1.2.5" evidence="1"/>
<dbReference type="InterPro" id="IPR013802">
    <property type="entry name" value="Formiminotransferase_C"/>
</dbReference>
<dbReference type="Gene3D" id="3.30.70.670">
    <property type="entry name" value="Formiminotransferase, C-terminal subdomain"/>
    <property type="match status" value="1"/>
</dbReference>
<accession>A0A417YW20</accession>
<dbReference type="InterPro" id="IPR037064">
    <property type="entry name" value="Formiminotransferase_N_sf"/>
</dbReference>
<protein>
    <recommendedName>
        <fullName evidence="1">glutamate formimidoyltransferase</fullName>
        <ecNumber evidence="1">2.1.2.5</ecNumber>
    </recommendedName>
</protein>
<dbReference type="PANTHER" id="PTHR12234">
    <property type="entry name" value="FORMIMINOTRANSFERASE-CYCLODEAMINASE"/>
    <property type="match status" value="1"/>
</dbReference>
<dbReference type="RefSeq" id="WP_118920182.1">
    <property type="nucleotide sequence ID" value="NZ_QWEG01000004.1"/>
</dbReference>
<dbReference type="PANTHER" id="PTHR12234:SF8">
    <property type="entry name" value="FORMIMINOTRANSFERASE-CYCLODEAMINASE"/>
    <property type="match status" value="1"/>
</dbReference>
<dbReference type="EMBL" id="QWEG01000004">
    <property type="protein sequence ID" value="RHW41600.1"/>
    <property type="molecule type" value="Genomic_DNA"/>
</dbReference>
<name>A0A417YW20_9BACI</name>
<evidence type="ECO:0000256" key="2">
    <source>
        <dbReference type="ARBA" id="ARBA00022679"/>
    </source>
</evidence>
<proteinExistence type="predicted"/>
<evidence type="ECO:0000313" key="5">
    <source>
        <dbReference type="EMBL" id="RHW41600.1"/>
    </source>
</evidence>
<dbReference type="Proteomes" id="UP000284416">
    <property type="component" value="Unassembled WGS sequence"/>
</dbReference>
<dbReference type="InterPro" id="IPR051623">
    <property type="entry name" value="FTCD"/>
</dbReference>
<dbReference type="SUPFAM" id="SSF55116">
    <property type="entry name" value="Formiminotransferase domain of formiminotransferase-cyclodeaminase"/>
    <property type="match status" value="2"/>
</dbReference>
<dbReference type="InterPro" id="IPR012886">
    <property type="entry name" value="Formiminotransferase_N"/>
</dbReference>
<dbReference type="OrthoDB" id="9773217at2"/>
<feature type="domain" description="Formiminotransferase N-terminal subdomain" evidence="4">
    <location>
        <begin position="4"/>
        <end position="188"/>
    </location>
</feature>
<dbReference type="AlphaFoldDB" id="A0A417YW20"/>
<keyword evidence="6" id="KW-1185">Reference proteome</keyword>
<evidence type="ECO:0000313" key="6">
    <source>
        <dbReference type="Proteomes" id="UP000284416"/>
    </source>
</evidence>
<dbReference type="Pfam" id="PF07837">
    <property type="entry name" value="FTCD_N"/>
    <property type="match status" value="1"/>
</dbReference>
<dbReference type="Pfam" id="PF02971">
    <property type="entry name" value="FTCD"/>
    <property type="match status" value="1"/>
</dbReference>
<evidence type="ECO:0000259" key="3">
    <source>
        <dbReference type="SMART" id="SM01221"/>
    </source>
</evidence>
<feature type="domain" description="Formiminotransferase C-terminal subdomain" evidence="3">
    <location>
        <begin position="190"/>
        <end position="323"/>
    </location>
</feature>
<organism evidence="5 6">
    <name type="scientific">Neobacillus notoginsengisoli</name>
    <dbReference type="NCBI Taxonomy" id="1578198"/>
    <lineage>
        <taxon>Bacteria</taxon>
        <taxon>Bacillati</taxon>
        <taxon>Bacillota</taxon>
        <taxon>Bacilli</taxon>
        <taxon>Bacillales</taxon>
        <taxon>Bacillaceae</taxon>
        <taxon>Neobacillus</taxon>
    </lineage>
</organism>
<dbReference type="SMART" id="SM01221">
    <property type="entry name" value="FTCD"/>
    <property type="match status" value="1"/>
</dbReference>